<feature type="domain" description="CUE" evidence="3">
    <location>
        <begin position="2"/>
        <end position="45"/>
    </location>
</feature>
<dbReference type="PROSITE" id="PS51140">
    <property type="entry name" value="CUE"/>
    <property type="match status" value="1"/>
</dbReference>
<protein>
    <recommendedName>
        <fullName evidence="3">CUE domain-containing protein</fullName>
    </recommendedName>
</protein>
<evidence type="ECO:0000313" key="4">
    <source>
        <dbReference type="EMBL" id="KAL2485856.1"/>
    </source>
</evidence>
<evidence type="ECO:0000256" key="2">
    <source>
        <dbReference type="SAM" id="MobiDB-lite"/>
    </source>
</evidence>
<keyword evidence="1" id="KW-0175">Coiled coil</keyword>
<comment type="caution">
    <text evidence="4">The sequence shown here is derived from an EMBL/GenBank/DDBJ whole genome shotgun (WGS) entry which is preliminary data.</text>
</comment>
<organism evidence="4 5">
    <name type="scientific">Abeliophyllum distichum</name>
    <dbReference type="NCBI Taxonomy" id="126358"/>
    <lineage>
        <taxon>Eukaryota</taxon>
        <taxon>Viridiplantae</taxon>
        <taxon>Streptophyta</taxon>
        <taxon>Embryophyta</taxon>
        <taxon>Tracheophyta</taxon>
        <taxon>Spermatophyta</taxon>
        <taxon>Magnoliopsida</taxon>
        <taxon>eudicotyledons</taxon>
        <taxon>Gunneridae</taxon>
        <taxon>Pentapetalae</taxon>
        <taxon>asterids</taxon>
        <taxon>lamiids</taxon>
        <taxon>Lamiales</taxon>
        <taxon>Oleaceae</taxon>
        <taxon>Forsythieae</taxon>
        <taxon>Abeliophyllum</taxon>
    </lineage>
</organism>
<dbReference type="Gene3D" id="1.10.8.10">
    <property type="entry name" value="DNA helicase RuvA subunit, C-terminal domain"/>
    <property type="match status" value="1"/>
</dbReference>
<feature type="coiled-coil region" evidence="1">
    <location>
        <begin position="427"/>
        <end position="517"/>
    </location>
</feature>
<evidence type="ECO:0000256" key="1">
    <source>
        <dbReference type="SAM" id="Coils"/>
    </source>
</evidence>
<feature type="region of interest" description="Disordered" evidence="2">
    <location>
        <begin position="547"/>
        <end position="596"/>
    </location>
</feature>
<name>A0ABD1RBQ9_9LAMI</name>
<dbReference type="PANTHER" id="PTHR48459">
    <property type="entry name" value="CUE DOMAIN-CONTAINING PROTEIN"/>
    <property type="match status" value="1"/>
</dbReference>
<dbReference type="AlphaFoldDB" id="A0ABD1RBQ9"/>
<dbReference type="CDD" id="cd14279">
    <property type="entry name" value="CUE"/>
    <property type="match status" value="1"/>
</dbReference>
<gene>
    <name evidence="4" type="ORF">Adt_30612</name>
</gene>
<feature type="compositionally biased region" description="Basic and acidic residues" evidence="2">
    <location>
        <begin position="578"/>
        <end position="596"/>
    </location>
</feature>
<sequence length="614" mass="67378">MGFREVYKALQEIFPQIDSRVLRAVAIEHSKDADAAIDAVLVEIIPFFTERSRQSCHSSGSISVHESSKVLVDAIPTAGIGGLQQSFLHANDGHNEPFSDTHGGYHAGDDRVPGLKSSEKCEKSSITISTDVFCHVEPVTVIDKSGENYNHVEVLADLEREEMISAGKCPESNVETVSNQSSCHTLRTLDDMVVGVNQNMNLVPDLEEFDGPLGSDSNVAIHKENCQGKSSADGKSFEVYNFADSFTDLTLSPSESSVQLVVVPDVQENNVEKLDVCLLTDATSKIEATNEMVGTEDGSTLNASVSQSGQICVIDLLEDVITDAGNNKKTLFSAMESVISMMKEVELKEKAAAQAKMEAAKGGADILGSIEELRQMVQRANEANDMHAGEVYGEKAILSTELKVLQSRVLSLSDERDKSLGTLHEMRQTLEMQLAAAENVIKSAEQEKVERENSARKALANQELVMEKVVQESKKLKQQAEENAKLREFLVDRGRVVDILQGEIAVIRQDVRLLKEKFDECVPFSKSLSSSQTSFILASPSSSLKTLVPDQVEPVPDKINSLDNPKKRDAEPCSDEQMSEKEATKDDSKERVDEGWEIFDNHDIDMSVYMLSTG</sequence>
<dbReference type="Proteomes" id="UP001604336">
    <property type="component" value="Unassembled WGS sequence"/>
</dbReference>
<keyword evidence="5" id="KW-1185">Reference proteome</keyword>
<reference evidence="5" key="1">
    <citation type="submission" date="2024-07" db="EMBL/GenBank/DDBJ databases">
        <title>Two chromosome-level genome assemblies of Korean endemic species Abeliophyllum distichum and Forsythia ovata (Oleaceae).</title>
        <authorList>
            <person name="Jang H."/>
        </authorList>
    </citation>
    <scope>NUCLEOTIDE SEQUENCE [LARGE SCALE GENOMIC DNA]</scope>
</reference>
<dbReference type="PANTHER" id="PTHR48459:SF1">
    <property type="entry name" value="CUE DOMAIN-CONTAINING PROTEIN"/>
    <property type="match status" value="1"/>
</dbReference>
<evidence type="ECO:0000259" key="3">
    <source>
        <dbReference type="PROSITE" id="PS51140"/>
    </source>
</evidence>
<dbReference type="EMBL" id="JBFOLK010000009">
    <property type="protein sequence ID" value="KAL2485856.1"/>
    <property type="molecule type" value="Genomic_DNA"/>
</dbReference>
<dbReference type="InterPro" id="IPR009060">
    <property type="entry name" value="UBA-like_sf"/>
</dbReference>
<dbReference type="InterPro" id="IPR003892">
    <property type="entry name" value="CUE"/>
</dbReference>
<proteinExistence type="predicted"/>
<dbReference type="SUPFAM" id="SSF46934">
    <property type="entry name" value="UBA-like"/>
    <property type="match status" value="1"/>
</dbReference>
<evidence type="ECO:0000313" key="5">
    <source>
        <dbReference type="Proteomes" id="UP001604336"/>
    </source>
</evidence>
<accession>A0ABD1RBQ9</accession>